<dbReference type="EMBL" id="BKAJ01000085">
    <property type="protein sequence ID" value="GEP57691.1"/>
    <property type="molecule type" value="Genomic_DNA"/>
</dbReference>
<dbReference type="Proteomes" id="UP000321058">
    <property type="component" value="Unassembled WGS sequence"/>
</dbReference>
<feature type="transmembrane region" description="Helical" evidence="1">
    <location>
        <begin position="261"/>
        <end position="283"/>
    </location>
</feature>
<evidence type="ECO:0000313" key="2">
    <source>
        <dbReference type="EMBL" id="GEP57691.1"/>
    </source>
</evidence>
<dbReference type="AlphaFoldDB" id="A0A512NFG2"/>
<comment type="caution">
    <text evidence="2">The sequence shown here is derived from an EMBL/GenBank/DDBJ whole genome shotgun (WGS) entry which is preliminary data.</text>
</comment>
<keyword evidence="3" id="KW-1185">Reference proteome</keyword>
<reference evidence="2 3" key="1">
    <citation type="submission" date="2019-07" db="EMBL/GenBank/DDBJ databases">
        <title>Whole genome shotgun sequence of Reyranella soli NBRC 108950.</title>
        <authorList>
            <person name="Hosoyama A."/>
            <person name="Uohara A."/>
            <person name="Ohji S."/>
            <person name="Ichikawa N."/>
        </authorList>
    </citation>
    <scope>NUCLEOTIDE SEQUENCE [LARGE SCALE GENOMIC DNA]</scope>
    <source>
        <strain evidence="2 3">NBRC 108950</strain>
    </source>
</reference>
<feature type="transmembrane region" description="Helical" evidence="1">
    <location>
        <begin position="213"/>
        <end position="240"/>
    </location>
</feature>
<evidence type="ECO:0000313" key="3">
    <source>
        <dbReference type="Proteomes" id="UP000321058"/>
    </source>
</evidence>
<feature type="transmembrane region" description="Helical" evidence="1">
    <location>
        <begin position="19"/>
        <end position="36"/>
    </location>
</feature>
<keyword evidence="1" id="KW-1133">Transmembrane helix</keyword>
<feature type="transmembrane region" description="Helical" evidence="1">
    <location>
        <begin position="100"/>
        <end position="119"/>
    </location>
</feature>
<name>A0A512NFG2_9HYPH</name>
<proteinExistence type="predicted"/>
<protein>
    <submittedName>
        <fullName evidence="2">Uncharacterized protein</fullName>
    </submittedName>
</protein>
<feature type="transmembrane region" description="Helical" evidence="1">
    <location>
        <begin position="72"/>
        <end position="94"/>
    </location>
</feature>
<feature type="transmembrane region" description="Helical" evidence="1">
    <location>
        <begin position="360"/>
        <end position="382"/>
    </location>
</feature>
<gene>
    <name evidence="2" type="ORF">RSO01_48570</name>
</gene>
<feature type="transmembrane region" description="Helical" evidence="1">
    <location>
        <begin position="413"/>
        <end position="431"/>
    </location>
</feature>
<feature type="transmembrane region" description="Helical" evidence="1">
    <location>
        <begin position="126"/>
        <end position="147"/>
    </location>
</feature>
<sequence>MIAAGTFPSANAAPRRLDFIDTVLVVIFLLGLYLGVSLAVSAKVPLTCAPSGFAGLIMLWRRRDQIVPKHLAGLLLVVTVYLCSVLAASDYSFLSKRFTGLLQLSYSLVIAYAMFLTLVHGDRRQISRILLTFCIAIIVGCLLENYAGLRPLSDAVRERLYQTDQVYDADLRDQVLYGRIRPKLFTSEPSAVTFAYTHFSAVWLVISPWRYKVLAYLGLIAMALVVLPGPTLVLMVFLTAPYMVFLAGTRPGGHTSISRTVGALALAGVMVAAAVVFGSIFFAERLNELATGRDASFFYRFTGPMLVALDMFRNHPWAGAGLTGEPYITDNVMNVYMNSPSFQAAWRISRVADVLTNYVWLHWIYLGLVWGVLSLVAVSVWLRMLGVPSVLYCWTVWIILGQASGSYVGPKTWSVMLIAAAASIMAVNAPAQQRSVRPTAFYPNLRYFNSRSKALAS</sequence>
<organism evidence="2 3">
    <name type="scientific">Reyranella soli</name>
    <dbReference type="NCBI Taxonomy" id="1230389"/>
    <lineage>
        <taxon>Bacteria</taxon>
        <taxon>Pseudomonadati</taxon>
        <taxon>Pseudomonadota</taxon>
        <taxon>Alphaproteobacteria</taxon>
        <taxon>Hyphomicrobiales</taxon>
        <taxon>Reyranellaceae</taxon>
        <taxon>Reyranella</taxon>
    </lineage>
</organism>
<keyword evidence="1" id="KW-0472">Membrane</keyword>
<accession>A0A512NFG2</accession>
<keyword evidence="1" id="KW-0812">Transmembrane</keyword>
<evidence type="ECO:0000256" key="1">
    <source>
        <dbReference type="SAM" id="Phobius"/>
    </source>
</evidence>